<feature type="region of interest" description="Disordered" evidence="2">
    <location>
        <begin position="237"/>
        <end position="302"/>
    </location>
</feature>
<dbReference type="Gene3D" id="2.20.200.10">
    <property type="entry name" value="Outer membrane efflux proteins (OEP)"/>
    <property type="match status" value="1"/>
</dbReference>
<keyword evidence="3" id="KW-0732">Signal</keyword>
<dbReference type="Pfam" id="PF02321">
    <property type="entry name" value="OEP"/>
    <property type="match status" value="1"/>
</dbReference>
<evidence type="ECO:0000256" key="2">
    <source>
        <dbReference type="SAM" id="MobiDB-lite"/>
    </source>
</evidence>
<feature type="chain" id="PRO_5006629478" evidence="3">
    <location>
        <begin position="23"/>
        <end position="487"/>
    </location>
</feature>
<dbReference type="PANTHER" id="PTHR30203">
    <property type="entry name" value="OUTER MEMBRANE CATION EFFLUX PROTEIN"/>
    <property type="match status" value="1"/>
</dbReference>
<dbReference type="PANTHER" id="PTHR30203:SF32">
    <property type="entry name" value="CATION EFFLUX SYSTEM PROTEIN CUSC"/>
    <property type="match status" value="1"/>
</dbReference>
<organism evidence="4">
    <name type="scientific">Ralstonia solanacearum</name>
    <name type="common">Pseudomonas solanacearum</name>
    <dbReference type="NCBI Taxonomy" id="305"/>
    <lineage>
        <taxon>Bacteria</taxon>
        <taxon>Pseudomonadati</taxon>
        <taxon>Pseudomonadota</taxon>
        <taxon>Betaproteobacteria</taxon>
        <taxon>Burkholderiales</taxon>
        <taxon>Burkholderiaceae</taxon>
        <taxon>Ralstonia</taxon>
        <taxon>Ralstonia solanacearum species complex</taxon>
    </lineage>
</organism>
<feature type="signal peptide" evidence="3">
    <location>
        <begin position="1"/>
        <end position="22"/>
    </location>
</feature>
<reference evidence="4" key="1">
    <citation type="submission" date="2015-10" db="EMBL/GenBank/DDBJ databases">
        <authorList>
            <person name="Gilbert D.G."/>
        </authorList>
    </citation>
    <scope>NUCLEOTIDE SEQUENCE</scope>
    <source>
        <strain evidence="4">Phyl III-seqv23</strain>
    </source>
</reference>
<dbReference type="InterPro" id="IPR003423">
    <property type="entry name" value="OMP_efflux"/>
</dbReference>
<dbReference type="SUPFAM" id="SSF56954">
    <property type="entry name" value="Outer membrane efflux proteins (OEP)"/>
    <property type="match status" value="1"/>
</dbReference>
<accession>A0A0S4X0G0</accession>
<evidence type="ECO:0000313" key="4">
    <source>
        <dbReference type="EMBL" id="CUV57369.1"/>
    </source>
</evidence>
<dbReference type="EMBL" id="LN899820">
    <property type="protein sequence ID" value="CUV57369.1"/>
    <property type="molecule type" value="Genomic_DNA"/>
</dbReference>
<dbReference type="Gene3D" id="1.20.1600.10">
    <property type="entry name" value="Outer membrane efflux proteins (OEP)"/>
    <property type="match status" value="1"/>
</dbReference>
<name>A0A0S4X0G0_RALSL</name>
<dbReference type="GO" id="GO:0015562">
    <property type="term" value="F:efflux transmembrane transporter activity"/>
    <property type="evidence" value="ECO:0007669"/>
    <property type="project" value="InterPro"/>
</dbReference>
<proteinExistence type="inferred from homology"/>
<evidence type="ECO:0000256" key="3">
    <source>
        <dbReference type="SAM" id="SignalP"/>
    </source>
</evidence>
<protein>
    <submittedName>
        <fullName evidence="4">Uncharacterized protein</fullName>
    </submittedName>
</protein>
<dbReference type="AlphaFoldDB" id="A0A0S4X0G0"/>
<dbReference type="PROSITE" id="PS51257">
    <property type="entry name" value="PROKAR_LIPOPROTEIN"/>
    <property type="match status" value="1"/>
</dbReference>
<sequence length="487" mass="52252">MRLRILPLVLALSACSLTPALIKPALPVPATFPAESGPETQAHAADLGWRTMFGDRRLQRLIGLALANNRDLRLAALNVEAVRAQYSIQRAARLPGIDATGSASRQRTAANDGASPAALAANSEQYGVNVGLNAFEIDLFGRVRSLSDAAFARYLASDQGRRAAQISLVGAVADAYFAERLAQEQRQLAEHTLADWRQSLDLARRLKTAKQNSDLDVAQAEGQVANAQADLEARARAGASRQCTATPRRRRVADGSAGPAVIGSAAGRDPTAGRLAIGVADPPAGHPPGRAQPGGRQCRHRRRARRVLPAPVADRVAGLREPGHGQPVRWWASGLVLLAADHAAAVPGRQAARRTAPGRAAQVQRHRRIRAHHPDRVPGGRRWPRRTCDLWSPDRSPDPGGRQRRAPRRALQPPLSRGRRRTVGTAGFPTAAVRIAASAAGPAARRVQQRGRALQGVGRWPGGNGRCNRRPHGRGVSNANWPRLLLR</sequence>
<dbReference type="InterPro" id="IPR010131">
    <property type="entry name" value="MdtP/NodT-like"/>
</dbReference>
<feature type="region of interest" description="Disordered" evidence="2">
    <location>
        <begin position="348"/>
        <end position="426"/>
    </location>
</feature>
<gene>
    <name evidence="4" type="ORF">RUN215_v1_1290030</name>
</gene>
<comment type="similarity">
    <text evidence="1">Belongs to the outer membrane factor (OMF) (TC 1.B.17) family.</text>
</comment>
<evidence type="ECO:0000256" key="1">
    <source>
        <dbReference type="ARBA" id="ARBA00007613"/>
    </source>
</evidence>
<feature type="region of interest" description="Disordered" evidence="2">
    <location>
        <begin position="441"/>
        <end position="487"/>
    </location>
</feature>